<keyword evidence="13" id="KW-1185">Reference proteome</keyword>
<dbReference type="InterPro" id="IPR028871">
    <property type="entry name" value="BlueCu_1_BS"/>
</dbReference>
<evidence type="ECO:0000256" key="8">
    <source>
        <dbReference type="NCBIfam" id="TIGR02375"/>
    </source>
</evidence>
<keyword evidence="4 9" id="KW-0479">Metal-binding</keyword>
<dbReference type="GO" id="GO:0042597">
    <property type="term" value="C:periplasmic space"/>
    <property type="evidence" value="ECO:0007669"/>
    <property type="project" value="UniProtKB-SubCell"/>
</dbReference>
<keyword evidence="6" id="KW-0249">Electron transport</keyword>
<dbReference type="GO" id="GO:0005507">
    <property type="term" value="F:copper ion binding"/>
    <property type="evidence" value="ECO:0007669"/>
    <property type="project" value="UniProtKB-UniRule"/>
</dbReference>
<dbReference type="CDD" id="cd04218">
    <property type="entry name" value="Pseudoazurin"/>
    <property type="match status" value="1"/>
</dbReference>
<dbReference type="OrthoDB" id="7510199at2"/>
<evidence type="ECO:0000256" key="1">
    <source>
        <dbReference type="ARBA" id="ARBA00004418"/>
    </source>
</evidence>
<dbReference type="InterPro" id="IPR000923">
    <property type="entry name" value="BlueCu_1"/>
</dbReference>
<feature type="binding site" evidence="9">
    <location>
        <position position="101"/>
    </location>
    <ligand>
        <name>Cu cation</name>
        <dbReference type="ChEBI" id="CHEBI:23378"/>
    </ligand>
</feature>
<organism evidence="12 13">
    <name type="scientific">Lutibaculum baratangense AMV1</name>
    <dbReference type="NCBI Taxonomy" id="631454"/>
    <lineage>
        <taxon>Bacteria</taxon>
        <taxon>Pseudomonadati</taxon>
        <taxon>Pseudomonadota</taxon>
        <taxon>Alphaproteobacteria</taxon>
        <taxon>Hyphomicrobiales</taxon>
        <taxon>Tepidamorphaceae</taxon>
        <taxon>Lutibaculum</taxon>
    </lineage>
</organism>
<feature type="binding site" evidence="9">
    <location>
        <position position="109"/>
    </location>
    <ligand>
        <name>Cu cation</name>
        <dbReference type="ChEBI" id="CHEBI:23378"/>
    </ligand>
</feature>
<evidence type="ECO:0000256" key="5">
    <source>
        <dbReference type="ARBA" id="ARBA00022764"/>
    </source>
</evidence>
<proteinExistence type="predicted"/>
<dbReference type="Pfam" id="PF00127">
    <property type="entry name" value="Copper-bind"/>
    <property type="match status" value="1"/>
</dbReference>
<dbReference type="GO" id="GO:0009055">
    <property type="term" value="F:electron transfer activity"/>
    <property type="evidence" value="ECO:0007669"/>
    <property type="project" value="InterPro"/>
</dbReference>
<evidence type="ECO:0000256" key="4">
    <source>
        <dbReference type="ARBA" id="ARBA00022723"/>
    </source>
</evidence>
<feature type="binding site" evidence="9">
    <location>
        <position position="104"/>
    </location>
    <ligand>
        <name>Cu cation</name>
        <dbReference type="ChEBI" id="CHEBI:23378"/>
    </ligand>
</feature>
<name>V4RLR3_9HYPH</name>
<evidence type="ECO:0000256" key="10">
    <source>
        <dbReference type="SAM" id="SignalP"/>
    </source>
</evidence>
<dbReference type="SUPFAM" id="SSF49503">
    <property type="entry name" value="Cupredoxins"/>
    <property type="match status" value="1"/>
</dbReference>
<comment type="cofactor">
    <cofactor evidence="9">
        <name>Cu cation</name>
        <dbReference type="ChEBI" id="CHEBI:23378"/>
    </cofactor>
    <text evidence="9">Binds 1 copper ion per subunit.</text>
</comment>
<feature type="binding site" evidence="9">
    <location>
        <position position="63"/>
    </location>
    <ligand>
        <name>Cu cation</name>
        <dbReference type="ChEBI" id="CHEBI:23378"/>
    </ligand>
</feature>
<evidence type="ECO:0000259" key="11">
    <source>
        <dbReference type="Pfam" id="PF00127"/>
    </source>
</evidence>
<dbReference type="AlphaFoldDB" id="V4RLR3"/>
<dbReference type="eggNOG" id="COG3794">
    <property type="taxonomic scope" value="Bacteria"/>
</dbReference>
<keyword evidence="5" id="KW-0574">Periplasm</keyword>
<keyword evidence="3" id="KW-0813">Transport</keyword>
<accession>V4RLR3</accession>
<dbReference type="InterPro" id="IPR012745">
    <property type="entry name" value="Pseudoazurin"/>
</dbReference>
<comment type="caution">
    <text evidence="12">The sequence shown here is derived from an EMBL/GenBank/DDBJ whole genome shotgun (WGS) entry which is preliminary data.</text>
</comment>
<dbReference type="EMBL" id="AWXZ01000016">
    <property type="protein sequence ID" value="ESR26259.1"/>
    <property type="molecule type" value="Genomic_DNA"/>
</dbReference>
<dbReference type="InterPro" id="IPR001235">
    <property type="entry name" value="Copper_blue_Plastocyanin"/>
</dbReference>
<evidence type="ECO:0000256" key="6">
    <source>
        <dbReference type="ARBA" id="ARBA00022982"/>
    </source>
</evidence>
<dbReference type="NCBIfam" id="TIGR02375">
    <property type="entry name" value="pseudoazurin"/>
    <property type="match status" value="1"/>
</dbReference>
<keyword evidence="7 9" id="KW-0186">Copper</keyword>
<dbReference type="Proteomes" id="UP000017819">
    <property type="component" value="Unassembled WGS sequence"/>
</dbReference>
<feature type="chain" id="PRO_5004726728" description="Pseudoazurin" evidence="10">
    <location>
        <begin position="24"/>
        <end position="147"/>
    </location>
</feature>
<dbReference type="PRINTS" id="PR00155">
    <property type="entry name" value="AMICYANIN"/>
</dbReference>
<gene>
    <name evidence="12" type="ORF">N177_1118</name>
</gene>
<evidence type="ECO:0000313" key="13">
    <source>
        <dbReference type="Proteomes" id="UP000017819"/>
    </source>
</evidence>
<comment type="subcellular location">
    <subcellularLocation>
        <location evidence="1">Periplasm</location>
    </subcellularLocation>
</comment>
<dbReference type="PRINTS" id="PR00156">
    <property type="entry name" value="COPPERBLUE"/>
</dbReference>
<dbReference type="STRING" id="631454.N177_1118"/>
<keyword evidence="10" id="KW-0732">Signal</keyword>
<evidence type="ECO:0000313" key="12">
    <source>
        <dbReference type="EMBL" id="ESR26259.1"/>
    </source>
</evidence>
<dbReference type="PROSITE" id="PS00196">
    <property type="entry name" value="COPPER_BLUE"/>
    <property type="match status" value="1"/>
</dbReference>
<reference evidence="12 13" key="1">
    <citation type="journal article" date="2014" name="Genome Announc.">
        <title>Draft Genome Sequence of Lutibaculum baratangense Strain AMV1T, Isolated from a Mud Volcano in Andamans, India.</title>
        <authorList>
            <person name="Singh A."/>
            <person name="Sreenivas A."/>
            <person name="Sathyanarayana Reddy G."/>
            <person name="Pinnaka A.K."/>
            <person name="Shivaji S."/>
        </authorList>
    </citation>
    <scope>NUCLEOTIDE SEQUENCE [LARGE SCALE GENOMIC DNA]</scope>
    <source>
        <strain evidence="12 13">AMV1</strain>
    </source>
</reference>
<feature type="domain" description="Blue (type 1) copper" evidence="11">
    <location>
        <begin position="29"/>
        <end position="115"/>
    </location>
</feature>
<evidence type="ECO:0000256" key="3">
    <source>
        <dbReference type="ARBA" id="ARBA00022448"/>
    </source>
</evidence>
<dbReference type="InterPro" id="IPR002386">
    <property type="entry name" value="Amicyanin/Pseudoazurin"/>
</dbReference>
<sequence length="147" mass="15323">MIRQIAAAAAFALALAAAQGAAAAEHEVRMLNKAERGVMVFEPPFLRVAPGDTVKFIASDKGHNAESIPGMVPEGGQTWKGKINEEVDVTFETPGIYGYKCLPHYAMGMVGVIQVGDDSSNLSEAAAVKHPGKAKAAFADALARAGN</sequence>
<dbReference type="Gene3D" id="2.60.40.420">
    <property type="entry name" value="Cupredoxins - blue copper proteins"/>
    <property type="match status" value="1"/>
</dbReference>
<feature type="signal peptide" evidence="10">
    <location>
        <begin position="1"/>
        <end position="23"/>
    </location>
</feature>
<dbReference type="RefSeq" id="WP_023431263.1">
    <property type="nucleotide sequence ID" value="NZ_AWXZ01000016.1"/>
</dbReference>
<evidence type="ECO:0000256" key="9">
    <source>
        <dbReference type="PIRSR" id="PIRSR602386-1"/>
    </source>
</evidence>
<dbReference type="InterPro" id="IPR008972">
    <property type="entry name" value="Cupredoxin"/>
</dbReference>
<evidence type="ECO:0000256" key="2">
    <source>
        <dbReference type="ARBA" id="ARBA00016984"/>
    </source>
</evidence>
<protein>
    <recommendedName>
        <fullName evidence="2 8">Pseudoazurin</fullName>
    </recommendedName>
</protein>
<evidence type="ECO:0000256" key="7">
    <source>
        <dbReference type="ARBA" id="ARBA00023008"/>
    </source>
</evidence>